<name>A0A9X1WYI1_9GAMM</name>
<dbReference type="RefSeq" id="WP_241570881.1">
    <property type="nucleotide sequence ID" value="NZ_JAKUML010000005.1"/>
</dbReference>
<sequence>MKDKLSTAKHLITSQQHSNKLKPFKVIALSVAMACAVSACQKKPEPEVEQTQAATAEVGLNATVKDVPIQLPECEGEVCPEITIQHLSSNYPKLDQAVDLYVLNYVKNLVRGFDMTTVSNQQRQDEKSDGQNPVADAKAENAQEQDSTKSIEEINTQKAQSKEQAENQPDQLQPFVDQFLLLAQEVKQLGSSAKLSLFLKPQVLNPEGPIVTVVVNAENYVGGAHGSAAQQYFNFELESETLLSLDEILVKGQRAKFNDLAHQAFEQWIMATQPDMDVDEYQELWKFTSTDNFYLSPTDLILQYGEYEIGPYAVGLPRLVIPYKYLQGVIKDQYLPVQAKAELEKADAQKTEAQKANSANSDAEKSASK</sequence>
<keyword evidence="4" id="KW-1185">Reference proteome</keyword>
<dbReference type="Pfam" id="PF11738">
    <property type="entry name" value="DUF3298"/>
    <property type="match status" value="1"/>
</dbReference>
<comment type="caution">
    <text evidence="3">The sequence shown here is derived from an EMBL/GenBank/DDBJ whole genome shotgun (WGS) entry which is preliminary data.</text>
</comment>
<dbReference type="Gene3D" id="3.90.640.20">
    <property type="entry name" value="Heat-shock cognate protein, ATPase"/>
    <property type="match status" value="1"/>
</dbReference>
<evidence type="ECO:0000313" key="4">
    <source>
        <dbReference type="Proteomes" id="UP001139701"/>
    </source>
</evidence>
<protein>
    <submittedName>
        <fullName evidence="3">RsiV family protein</fullName>
    </submittedName>
</protein>
<evidence type="ECO:0000259" key="2">
    <source>
        <dbReference type="Pfam" id="PF11738"/>
    </source>
</evidence>
<reference evidence="3" key="1">
    <citation type="submission" date="2022-02" db="EMBL/GenBank/DDBJ databases">
        <title>Acinetobacter A3.8 sp. nov., isolated from Sediment (Zhairuo Island).</title>
        <authorList>
            <person name="Zheng K."/>
        </authorList>
    </citation>
    <scope>NUCLEOTIDE SEQUENCE</scope>
    <source>
        <strain evidence="3">A3.8</strain>
    </source>
</reference>
<evidence type="ECO:0000313" key="3">
    <source>
        <dbReference type="EMBL" id="MCJ8146192.1"/>
    </source>
</evidence>
<gene>
    <name evidence="3" type="ORF">MKI79_04600</name>
</gene>
<dbReference type="AlphaFoldDB" id="A0A9X1WYI1"/>
<dbReference type="InterPro" id="IPR021729">
    <property type="entry name" value="DUF3298"/>
</dbReference>
<dbReference type="Gene3D" id="3.30.565.40">
    <property type="entry name" value="Fervidobacterium nodosum Rt17-B1 like"/>
    <property type="match status" value="1"/>
</dbReference>
<evidence type="ECO:0000256" key="1">
    <source>
        <dbReference type="SAM" id="MobiDB-lite"/>
    </source>
</evidence>
<dbReference type="Proteomes" id="UP001139701">
    <property type="component" value="Unassembled WGS sequence"/>
</dbReference>
<dbReference type="EMBL" id="JAKUML010000005">
    <property type="protein sequence ID" value="MCJ8146192.1"/>
    <property type="molecule type" value="Genomic_DNA"/>
</dbReference>
<accession>A0A9X1WYI1</accession>
<organism evidence="3 4">
    <name type="scientific">Acinetobacter sedimenti</name>
    <dbReference type="NCBI Taxonomy" id="2919922"/>
    <lineage>
        <taxon>Bacteria</taxon>
        <taxon>Pseudomonadati</taxon>
        <taxon>Pseudomonadota</taxon>
        <taxon>Gammaproteobacteria</taxon>
        <taxon>Moraxellales</taxon>
        <taxon>Moraxellaceae</taxon>
        <taxon>Acinetobacter</taxon>
    </lineage>
</organism>
<feature type="domain" description="DUF3298" evidence="2">
    <location>
        <begin position="247"/>
        <end position="324"/>
    </location>
</feature>
<feature type="region of interest" description="Disordered" evidence="1">
    <location>
        <begin position="346"/>
        <end position="369"/>
    </location>
</feature>
<feature type="region of interest" description="Disordered" evidence="1">
    <location>
        <begin position="119"/>
        <end position="151"/>
    </location>
</feature>
<feature type="compositionally biased region" description="Basic and acidic residues" evidence="1">
    <location>
        <begin position="137"/>
        <end position="151"/>
    </location>
</feature>
<dbReference type="InterPro" id="IPR037126">
    <property type="entry name" value="PdaC/RsiV-like_sf"/>
</dbReference>
<proteinExistence type="predicted"/>